<keyword evidence="2" id="KW-1185">Reference proteome</keyword>
<gene>
    <name evidence="1" type="ORF">J437_LFUL011849</name>
</gene>
<accession>A0A8K0K552</accession>
<organism evidence="1 2">
    <name type="scientific">Ladona fulva</name>
    <name type="common">Scarce chaser dragonfly</name>
    <name type="synonym">Libellula fulva</name>
    <dbReference type="NCBI Taxonomy" id="123851"/>
    <lineage>
        <taxon>Eukaryota</taxon>
        <taxon>Metazoa</taxon>
        <taxon>Ecdysozoa</taxon>
        <taxon>Arthropoda</taxon>
        <taxon>Hexapoda</taxon>
        <taxon>Insecta</taxon>
        <taxon>Pterygota</taxon>
        <taxon>Palaeoptera</taxon>
        <taxon>Odonata</taxon>
        <taxon>Epiprocta</taxon>
        <taxon>Anisoptera</taxon>
        <taxon>Libelluloidea</taxon>
        <taxon>Libellulidae</taxon>
        <taxon>Ladona</taxon>
    </lineage>
</organism>
<sequence length="66" mass="7095">MRLPKLQLCWRQELGLGVGGGGGGSRRPAGRFGDHSCDSPWGLVESAARAMKSKHGDNIEFVLWTG</sequence>
<reference evidence="1" key="2">
    <citation type="submission" date="2017-10" db="EMBL/GenBank/DDBJ databases">
        <title>Ladona fulva Genome sequencing and assembly.</title>
        <authorList>
            <person name="Murali S."/>
            <person name="Richards S."/>
            <person name="Bandaranaike D."/>
            <person name="Bellair M."/>
            <person name="Blankenburg K."/>
            <person name="Chao H."/>
            <person name="Dinh H."/>
            <person name="Doddapaneni H."/>
            <person name="Dugan-Rocha S."/>
            <person name="Elkadiri S."/>
            <person name="Gnanaolivu R."/>
            <person name="Hernandez B."/>
            <person name="Skinner E."/>
            <person name="Javaid M."/>
            <person name="Lee S."/>
            <person name="Li M."/>
            <person name="Ming W."/>
            <person name="Munidasa M."/>
            <person name="Muniz J."/>
            <person name="Nguyen L."/>
            <person name="Hughes D."/>
            <person name="Osuji N."/>
            <person name="Pu L.-L."/>
            <person name="Puazo M."/>
            <person name="Qu C."/>
            <person name="Quiroz J."/>
            <person name="Raj R."/>
            <person name="Weissenberger G."/>
            <person name="Xin Y."/>
            <person name="Zou X."/>
            <person name="Han Y."/>
            <person name="Worley K."/>
            <person name="Muzny D."/>
            <person name="Gibbs R."/>
        </authorList>
    </citation>
    <scope>NUCLEOTIDE SEQUENCE</scope>
    <source>
        <strain evidence="1">Sampled in the wild</strain>
    </source>
</reference>
<evidence type="ECO:0000313" key="2">
    <source>
        <dbReference type="Proteomes" id="UP000792457"/>
    </source>
</evidence>
<reference evidence="1" key="1">
    <citation type="submission" date="2013-04" db="EMBL/GenBank/DDBJ databases">
        <authorList>
            <person name="Qu J."/>
            <person name="Murali S.C."/>
            <person name="Bandaranaike D."/>
            <person name="Bellair M."/>
            <person name="Blankenburg K."/>
            <person name="Chao H."/>
            <person name="Dinh H."/>
            <person name="Doddapaneni H."/>
            <person name="Downs B."/>
            <person name="Dugan-Rocha S."/>
            <person name="Elkadiri S."/>
            <person name="Gnanaolivu R.D."/>
            <person name="Hernandez B."/>
            <person name="Javaid M."/>
            <person name="Jayaseelan J.C."/>
            <person name="Lee S."/>
            <person name="Li M."/>
            <person name="Ming W."/>
            <person name="Munidasa M."/>
            <person name="Muniz J."/>
            <person name="Nguyen L."/>
            <person name="Ongeri F."/>
            <person name="Osuji N."/>
            <person name="Pu L.-L."/>
            <person name="Puazo M."/>
            <person name="Qu C."/>
            <person name="Quiroz J."/>
            <person name="Raj R."/>
            <person name="Weissenberger G."/>
            <person name="Xin Y."/>
            <person name="Zou X."/>
            <person name="Han Y."/>
            <person name="Richards S."/>
            <person name="Worley K."/>
            <person name="Muzny D."/>
            <person name="Gibbs R."/>
        </authorList>
    </citation>
    <scope>NUCLEOTIDE SEQUENCE</scope>
    <source>
        <strain evidence="1">Sampled in the wild</strain>
    </source>
</reference>
<comment type="caution">
    <text evidence="1">The sequence shown here is derived from an EMBL/GenBank/DDBJ whole genome shotgun (WGS) entry which is preliminary data.</text>
</comment>
<dbReference type="OrthoDB" id="6623447at2759"/>
<dbReference type="EMBL" id="KZ308349">
    <property type="protein sequence ID" value="KAG8227921.1"/>
    <property type="molecule type" value="Genomic_DNA"/>
</dbReference>
<name>A0A8K0K552_LADFU</name>
<dbReference type="AlphaFoldDB" id="A0A8K0K552"/>
<evidence type="ECO:0000313" key="1">
    <source>
        <dbReference type="EMBL" id="KAG8227921.1"/>
    </source>
</evidence>
<proteinExistence type="predicted"/>
<protein>
    <submittedName>
        <fullName evidence="1">Uncharacterized protein</fullName>
    </submittedName>
</protein>
<dbReference type="Proteomes" id="UP000792457">
    <property type="component" value="Unassembled WGS sequence"/>
</dbReference>